<proteinExistence type="predicted"/>
<dbReference type="PROSITE" id="PS50011">
    <property type="entry name" value="PROTEIN_KINASE_DOM"/>
    <property type="match status" value="1"/>
</dbReference>
<organism evidence="2 3">
    <name type="scientific">Paramecium primaurelia</name>
    <dbReference type="NCBI Taxonomy" id="5886"/>
    <lineage>
        <taxon>Eukaryota</taxon>
        <taxon>Sar</taxon>
        <taxon>Alveolata</taxon>
        <taxon>Ciliophora</taxon>
        <taxon>Intramacronucleata</taxon>
        <taxon>Oligohymenophorea</taxon>
        <taxon>Peniculida</taxon>
        <taxon>Parameciidae</taxon>
        <taxon>Paramecium</taxon>
    </lineage>
</organism>
<keyword evidence="3" id="KW-1185">Reference proteome</keyword>
<name>A0A8S1NN07_PARPR</name>
<accession>A0A8S1NN07</accession>
<dbReference type="Pfam" id="PF00069">
    <property type="entry name" value="Pkinase"/>
    <property type="match status" value="1"/>
</dbReference>
<sequence length="549" mass="64663">MKQKRVIKVDNERLNKLKTKESTACLDWVLKQPNINELQSTLQSMSLIELHIEIENVEMQGVCHVMCNNQMQLKFISIANGLLIYQETNCIVLSDCVIQKKKFHCHHNQLFLIVIQNHGGKLILIFSHPMSQKEWFKILKLSAKQIDFLKKYRIQDNICLNFYQISHKKKKKKYAAQIINRKNFKFYDQQEIVNNYIKILRNHNIQNVFPIISIFDDNDILYLLTDQFIGSSFEQLLSNQKTQLTQADLAFIIFSVLQNLRSLQDEDLFHGNINLDNIIIVNQSGQLGVYVINPIYKIYKQKSIDYYVHAVPDYLHAPEIKENQIPSVCSDIYQIGIILMLVSFYGMQQKLNNSFIQRILNNKETLISQQQVKFQKCQDSDFPYLFSACQLDLIKQMTEKDPNKRIQVQDALKHAWFINTKDKIKMQKQNFNRHLPSLKTIIEMVEQSDYDIKRKSLQTTGINFIHQMVSIQKYEFSPFAQQQPELSPLRKTSESLNEVIDEEHQISNLIDQLNNKQYIMLPSQFNHFNQTKNQLRLVQTENNLDQLHI</sequence>
<dbReference type="PANTHER" id="PTHR24347">
    <property type="entry name" value="SERINE/THREONINE-PROTEIN KINASE"/>
    <property type="match status" value="1"/>
</dbReference>
<evidence type="ECO:0000313" key="3">
    <source>
        <dbReference type="Proteomes" id="UP000688137"/>
    </source>
</evidence>
<feature type="domain" description="Protein kinase" evidence="1">
    <location>
        <begin position="152"/>
        <end position="417"/>
    </location>
</feature>
<evidence type="ECO:0000259" key="1">
    <source>
        <dbReference type="PROSITE" id="PS50011"/>
    </source>
</evidence>
<dbReference type="GO" id="GO:0005524">
    <property type="term" value="F:ATP binding"/>
    <property type="evidence" value="ECO:0007669"/>
    <property type="project" value="InterPro"/>
</dbReference>
<dbReference type="EMBL" id="CAJJDM010000091">
    <property type="protein sequence ID" value="CAD8091641.1"/>
    <property type="molecule type" value="Genomic_DNA"/>
</dbReference>
<dbReference type="AlphaFoldDB" id="A0A8S1NN07"/>
<comment type="caution">
    <text evidence="2">The sequence shown here is derived from an EMBL/GenBank/DDBJ whole genome shotgun (WGS) entry which is preliminary data.</text>
</comment>
<dbReference type="GO" id="GO:0004672">
    <property type="term" value="F:protein kinase activity"/>
    <property type="evidence" value="ECO:0007669"/>
    <property type="project" value="InterPro"/>
</dbReference>
<dbReference type="Proteomes" id="UP000688137">
    <property type="component" value="Unassembled WGS sequence"/>
</dbReference>
<gene>
    <name evidence="2" type="ORF">PPRIM_AZ9-3.1.T0880172</name>
</gene>
<dbReference type="SMART" id="SM00220">
    <property type="entry name" value="S_TKc"/>
    <property type="match status" value="1"/>
</dbReference>
<reference evidence="2" key="1">
    <citation type="submission" date="2021-01" db="EMBL/GenBank/DDBJ databases">
        <authorList>
            <consortium name="Genoscope - CEA"/>
            <person name="William W."/>
        </authorList>
    </citation>
    <scope>NUCLEOTIDE SEQUENCE</scope>
</reference>
<dbReference type="InterPro" id="IPR000719">
    <property type="entry name" value="Prot_kinase_dom"/>
</dbReference>
<protein>
    <recommendedName>
        <fullName evidence="1">Protein kinase domain-containing protein</fullName>
    </recommendedName>
</protein>
<evidence type="ECO:0000313" key="2">
    <source>
        <dbReference type="EMBL" id="CAD8091641.1"/>
    </source>
</evidence>
<dbReference type="OMA" id="MVEQSDY"/>